<dbReference type="EMBL" id="FNOJ01000001">
    <property type="protein sequence ID" value="SDW03799.1"/>
    <property type="molecule type" value="Genomic_DNA"/>
</dbReference>
<evidence type="ECO:0000256" key="2">
    <source>
        <dbReference type="ARBA" id="ARBA00022475"/>
    </source>
</evidence>
<name>A0A1H2QBK0_9BACL</name>
<dbReference type="GO" id="GO:1902201">
    <property type="term" value="P:negative regulation of bacterial-type flagellum-dependent cell motility"/>
    <property type="evidence" value="ECO:0007669"/>
    <property type="project" value="TreeGrafter"/>
</dbReference>
<dbReference type="InterPro" id="IPR050469">
    <property type="entry name" value="Diguanylate_Cyclase"/>
</dbReference>
<dbReference type="GO" id="GO:0071555">
    <property type="term" value="P:cell wall organization"/>
    <property type="evidence" value="ECO:0007669"/>
    <property type="project" value="InterPro"/>
</dbReference>
<evidence type="ECO:0000256" key="5">
    <source>
        <dbReference type="ARBA" id="ARBA00023136"/>
    </source>
</evidence>
<feature type="transmembrane region" description="Helical" evidence="6">
    <location>
        <begin position="38"/>
        <end position="58"/>
    </location>
</feature>
<dbReference type="InterPro" id="IPR011620">
    <property type="entry name" value="Sig_transdc_His_kinase_LytS_TM"/>
</dbReference>
<dbReference type="GO" id="GO:0000155">
    <property type="term" value="F:phosphorelay sensor kinase activity"/>
    <property type="evidence" value="ECO:0007669"/>
    <property type="project" value="InterPro"/>
</dbReference>
<dbReference type="InterPro" id="IPR043128">
    <property type="entry name" value="Rev_trsase/Diguanyl_cyclase"/>
</dbReference>
<evidence type="ECO:0000256" key="3">
    <source>
        <dbReference type="ARBA" id="ARBA00022692"/>
    </source>
</evidence>
<evidence type="ECO:0000256" key="6">
    <source>
        <dbReference type="SAM" id="Phobius"/>
    </source>
</evidence>
<evidence type="ECO:0000256" key="1">
    <source>
        <dbReference type="ARBA" id="ARBA00004651"/>
    </source>
</evidence>
<feature type="transmembrane region" description="Helical" evidence="6">
    <location>
        <begin position="5"/>
        <end position="26"/>
    </location>
</feature>
<dbReference type="PANTHER" id="PTHR45138">
    <property type="entry name" value="REGULATORY COMPONENTS OF SENSORY TRANSDUCTION SYSTEM"/>
    <property type="match status" value="1"/>
</dbReference>
<accession>A0A1H2QBK0</accession>
<dbReference type="GO" id="GO:0043709">
    <property type="term" value="P:cell adhesion involved in single-species biofilm formation"/>
    <property type="evidence" value="ECO:0007669"/>
    <property type="project" value="TreeGrafter"/>
</dbReference>
<keyword evidence="5 6" id="KW-0472">Membrane</keyword>
<dbReference type="InterPro" id="IPR000160">
    <property type="entry name" value="GGDEF_dom"/>
</dbReference>
<dbReference type="GO" id="GO:0052621">
    <property type="term" value="F:diguanylate cyclase activity"/>
    <property type="evidence" value="ECO:0007669"/>
    <property type="project" value="TreeGrafter"/>
</dbReference>
<dbReference type="PANTHER" id="PTHR45138:SF9">
    <property type="entry name" value="DIGUANYLATE CYCLASE DGCM-RELATED"/>
    <property type="match status" value="1"/>
</dbReference>
<feature type="transmembrane region" description="Helical" evidence="6">
    <location>
        <begin position="158"/>
        <end position="181"/>
    </location>
</feature>
<keyword evidence="3 6" id="KW-0812">Transmembrane</keyword>
<dbReference type="SUPFAM" id="SSF55073">
    <property type="entry name" value="Nucleotide cyclase"/>
    <property type="match status" value="1"/>
</dbReference>
<comment type="subcellular location">
    <subcellularLocation>
        <location evidence="1">Cell membrane</location>
        <topology evidence="1">Multi-pass membrane protein</topology>
    </subcellularLocation>
</comment>
<evidence type="ECO:0000313" key="9">
    <source>
        <dbReference type="Proteomes" id="UP000182589"/>
    </source>
</evidence>
<evidence type="ECO:0000259" key="7">
    <source>
        <dbReference type="PROSITE" id="PS50887"/>
    </source>
</evidence>
<evidence type="ECO:0000313" key="8">
    <source>
        <dbReference type="EMBL" id="SDW03799.1"/>
    </source>
</evidence>
<keyword evidence="2" id="KW-1003">Cell membrane</keyword>
<gene>
    <name evidence="8" type="ORF">SAMN04489725_101154</name>
</gene>
<feature type="transmembrane region" description="Helical" evidence="6">
    <location>
        <begin position="96"/>
        <end position="117"/>
    </location>
</feature>
<feature type="domain" description="GGDEF" evidence="7">
    <location>
        <begin position="227"/>
        <end position="361"/>
    </location>
</feature>
<feature type="transmembrane region" description="Helical" evidence="6">
    <location>
        <begin position="70"/>
        <end position="90"/>
    </location>
</feature>
<reference evidence="9" key="1">
    <citation type="submission" date="2016-10" db="EMBL/GenBank/DDBJ databases">
        <authorList>
            <person name="Varghese N."/>
        </authorList>
    </citation>
    <scope>NUCLEOTIDE SEQUENCE [LARGE SCALE GENOMIC DNA]</scope>
    <source>
        <strain evidence="9">DSM 12489</strain>
    </source>
</reference>
<dbReference type="Gene3D" id="3.30.70.270">
    <property type="match status" value="1"/>
</dbReference>
<dbReference type="SMART" id="SM00267">
    <property type="entry name" value="GGDEF"/>
    <property type="match status" value="1"/>
</dbReference>
<dbReference type="PROSITE" id="PS50887">
    <property type="entry name" value="GGDEF"/>
    <property type="match status" value="1"/>
</dbReference>
<dbReference type="InterPro" id="IPR029787">
    <property type="entry name" value="Nucleotide_cyclase"/>
</dbReference>
<dbReference type="GO" id="GO:0005886">
    <property type="term" value="C:plasma membrane"/>
    <property type="evidence" value="ECO:0007669"/>
    <property type="project" value="UniProtKB-SubCell"/>
</dbReference>
<keyword evidence="9" id="KW-1185">Reference proteome</keyword>
<protein>
    <submittedName>
        <fullName evidence="8">Diguanylate cyclase</fullName>
    </submittedName>
</protein>
<dbReference type="FunFam" id="3.30.70.270:FF:000001">
    <property type="entry name" value="Diguanylate cyclase domain protein"/>
    <property type="match status" value="1"/>
</dbReference>
<dbReference type="RefSeq" id="WP_074691228.1">
    <property type="nucleotide sequence ID" value="NZ_FNOJ01000001.1"/>
</dbReference>
<proteinExistence type="predicted"/>
<dbReference type="Proteomes" id="UP000182589">
    <property type="component" value="Unassembled WGS sequence"/>
</dbReference>
<feature type="transmembrane region" description="Helical" evidence="6">
    <location>
        <begin position="129"/>
        <end position="152"/>
    </location>
</feature>
<dbReference type="NCBIfam" id="TIGR00254">
    <property type="entry name" value="GGDEF"/>
    <property type="match status" value="1"/>
</dbReference>
<dbReference type="Pfam" id="PF00990">
    <property type="entry name" value="GGDEF"/>
    <property type="match status" value="1"/>
</dbReference>
<dbReference type="AlphaFoldDB" id="A0A1H2QBK0"/>
<dbReference type="CDD" id="cd01949">
    <property type="entry name" value="GGDEF"/>
    <property type="match status" value="1"/>
</dbReference>
<organism evidence="8 9">
    <name type="scientific">Alicyclobacillus hesperidum</name>
    <dbReference type="NCBI Taxonomy" id="89784"/>
    <lineage>
        <taxon>Bacteria</taxon>
        <taxon>Bacillati</taxon>
        <taxon>Bacillota</taxon>
        <taxon>Bacilli</taxon>
        <taxon>Bacillales</taxon>
        <taxon>Alicyclobacillaceae</taxon>
        <taxon>Alicyclobacillus</taxon>
    </lineage>
</organism>
<dbReference type="Pfam" id="PF07694">
    <property type="entry name" value="5TM-5TMR_LYT"/>
    <property type="match status" value="1"/>
</dbReference>
<dbReference type="STRING" id="89784.SAMN04489725_101154"/>
<sequence length="361" mass="39406">MIGTFFSNACIVFTLMVIGFLPYSRLRARRLPTTLDRLLTGLAAGVMGVLLMLYALPVPNSKLILDLRHLPVVTCALFLGPSASLVAGLVEGIGRVAIFGLNQTSLLAALNMLLVSAISPILARIKRRLAIRVLVVNVYALTQISALVVWLMPTHTQLAWVFLTYWIVSLAAGYGSAWLMTQLFAHFRRQRELEQMSSVDFLTGLNNTRHFDLVINELAARAATGTESLSILAIDIDHFKSVNDTYGHPAGDAVLQQLAEVLQTCTGSRDIVSRNGGEEFTVLMPASTLIVAQEMAERIRATVERRDFLLPNGESIHITVSLGVACLPESTVDTSAFLQLADDALYTAKKRGRNRVCIASP</sequence>
<keyword evidence="4 6" id="KW-1133">Transmembrane helix</keyword>
<evidence type="ECO:0000256" key="4">
    <source>
        <dbReference type="ARBA" id="ARBA00022989"/>
    </source>
</evidence>